<keyword evidence="3" id="KW-1185">Reference proteome</keyword>
<dbReference type="RefSeq" id="WP_115936959.1">
    <property type="nucleotide sequence ID" value="NZ_QRDW01000005.1"/>
</dbReference>
<dbReference type="OrthoDB" id="9816380at2"/>
<feature type="region of interest" description="Disordered" evidence="1">
    <location>
        <begin position="551"/>
        <end position="573"/>
    </location>
</feature>
<feature type="compositionally biased region" description="Polar residues" evidence="1">
    <location>
        <begin position="557"/>
        <end position="568"/>
    </location>
</feature>
<dbReference type="GO" id="GO:0090313">
    <property type="term" value="P:regulation of protein targeting to membrane"/>
    <property type="evidence" value="ECO:0007669"/>
    <property type="project" value="TreeGrafter"/>
</dbReference>
<dbReference type="AlphaFoldDB" id="A0A3D9HKA4"/>
<evidence type="ECO:0000256" key="1">
    <source>
        <dbReference type="SAM" id="MobiDB-lite"/>
    </source>
</evidence>
<evidence type="ECO:0000313" key="2">
    <source>
        <dbReference type="EMBL" id="RED49701.1"/>
    </source>
</evidence>
<dbReference type="Proteomes" id="UP000256845">
    <property type="component" value="Unassembled WGS sequence"/>
</dbReference>
<accession>A0A3D9HKA4</accession>
<dbReference type="GO" id="GO:0005886">
    <property type="term" value="C:plasma membrane"/>
    <property type="evidence" value="ECO:0007669"/>
    <property type="project" value="TreeGrafter"/>
</dbReference>
<feature type="region of interest" description="Disordered" evidence="1">
    <location>
        <begin position="913"/>
        <end position="936"/>
    </location>
</feature>
<proteinExistence type="predicted"/>
<organism evidence="2 3">
    <name type="scientific">Aestuariispira insulae</name>
    <dbReference type="NCBI Taxonomy" id="1461337"/>
    <lineage>
        <taxon>Bacteria</taxon>
        <taxon>Pseudomonadati</taxon>
        <taxon>Pseudomonadota</taxon>
        <taxon>Alphaproteobacteria</taxon>
        <taxon>Rhodospirillales</taxon>
        <taxon>Kiloniellaceae</taxon>
        <taxon>Aestuariispira</taxon>
    </lineage>
</organism>
<reference evidence="2 3" key="1">
    <citation type="submission" date="2018-07" db="EMBL/GenBank/DDBJ databases">
        <title>Genomic Encyclopedia of Type Strains, Phase III (KMG-III): the genomes of soil and plant-associated and newly described type strains.</title>
        <authorList>
            <person name="Whitman W."/>
        </authorList>
    </citation>
    <scope>NUCLEOTIDE SEQUENCE [LARGE SCALE GENOMIC DNA]</scope>
    <source>
        <strain evidence="2 3">CECT 8488</strain>
    </source>
</reference>
<dbReference type="InterPro" id="IPR052894">
    <property type="entry name" value="AsmA-related"/>
</dbReference>
<sequence length="936" mass="101643">MKKTIIIASSLVSAAIGAVFLAPSVIDWDRHQASFITAIEQETGCSITVKDKFQFELLPSPRLTLIQPAMLDQQGTALMKARWARAELSWRKLVQGEIRVERLELVEPSVDWDNVTSCDDATPASPGNGGNLPSGIAADEEAFSINLVSVKGGQFTYATPTGARLFQMEDLNGSFRYDPDRDQVIGDGTARIINQDANFGLTFTGLGKPERQRANLTLAQPGGGLKVTLTGRRDGLGNPITGRASLEADQLAFLGPEPFLRELPDGLRGTLINSPAKLETDFDLQDEAFQFNNFNLRLAGQTATGAIVIPLDNQGSINAALSFNHLDLDRLAQQRQIPAETALDDQAQDVAANIDTVQPKEAASAYLTQFFHRIVSPDSWRFSVDISADRVLYRSALIHDIALHVTRDKEALRLDRAEALLPGGSVLAMNGSLDSRNGIPEFIGDITFRSDDFRRFLSWTHLDPAHFSSNRLRSAAVNAQVIFSPGYLGLHALEGQVDSAKISGFLEQQSSSEQISIESRFRLDRLNLDAYGNGETLPAVWSWLQSGFKGAGPGSPGASQQTANTAPETTDPAVPTYWKTDLEIENLTSNGLPMKDVQMTIAHEEQGLMLERFQLGDLRGLGLQASGRLPSRDNNNNASLAVSFYLPDPEETAARFGASSQTRHLLRRFGPGNGSILLEGDIARLNTRLVYDGQEGWIKLDSAALWEAGELALAIRDGGIRLPDLDLRKLSGEARFQSDQGIAWQDLQGQWMDLAFVSNGTYQEGRLMGKLKMESPDINSFNQLAGNYLRAEGAVQAEMEFQSLELDAEKPLSTIQGKGTLSGAVTLTPGTELAADSKLAPIRRLREFMVTAFDGAMPLKGAISLDNGQLKISNLNLQGARGTGTAAVKLNTETMRLSGKLSLLATGQQDPEFTLQANGPADRPNLKTAGKWLAGQ</sequence>
<comment type="caution">
    <text evidence="2">The sequence shown here is derived from an EMBL/GenBank/DDBJ whole genome shotgun (WGS) entry which is preliminary data.</text>
</comment>
<protein>
    <submittedName>
        <fullName evidence="2">Uncharacterized protein involved in outer membrane biogenesis</fullName>
    </submittedName>
</protein>
<evidence type="ECO:0000313" key="3">
    <source>
        <dbReference type="Proteomes" id="UP000256845"/>
    </source>
</evidence>
<dbReference type="PANTHER" id="PTHR30441:SF8">
    <property type="entry name" value="DUF748 DOMAIN-CONTAINING PROTEIN"/>
    <property type="match status" value="1"/>
</dbReference>
<dbReference type="PANTHER" id="PTHR30441">
    <property type="entry name" value="DUF748 DOMAIN-CONTAINING PROTEIN"/>
    <property type="match status" value="1"/>
</dbReference>
<dbReference type="EMBL" id="QRDW01000005">
    <property type="protein sequence ID" value="RED49701.1"/>
    <property type="molecule type" value="Genomic_DNA"/>
</dbReference>
<name>A0A3D9HKA4_9PROT</name>
<gene>
    <name evidence="2" type="ORF">DFP90_10572</name>
</gene>